<keyword evidence="2" id="KW-1185">Reference proteome</keyword>
<sequence length="382" mass="40852">MHGDFIEFGLSEPAGTASFWQQARARAPFFARTDDGWQALFLQPGEDEVLLRFDDRAEPVPMQLHPGQGLGGFRFAVIGFPAPFRVSYGFESADAPGGIADPLNPDGAGPMRSIAATPDAAGQPFWPQHAADALLPLPPIRLRWNSGLLGARRTVRMQSIGPEAAASGAVVFLLDGDDWIYLHPAGMAFEAAHRAGELPPCTLVFLPSPAGDRRREELALNPLFWQAVRDELLPLVAEQLGRPVDPASTVLAGQSYGGLAALFAAVTMPEVFRFAACQSGSFWYPAPADGDPLAGPAGGALGELIKAQADDPSAIPDLSGVTLAFDVGQHEGRMLEHQAEVRRLLQARGATVRSELSAAGHDRSSWRSALLRDVAWLLNRAD</sequence>
<dbReference type="SUPFAM" id="SSF53474">
    <property type="entry name" value="alpha/beta-Hydrolases"/>
    <property type="match status" value="1"/>
</dbReference>
<name>A0ABU1JEP7_9MICC</name>
<dbReference type="Pfam" id="PF00756">
    <property type="entry name" value="Esterase"/>
    <property type="match status" value="1"/>
</dbReference>
<evidence type="ECO:0000313" key="1">
    <source>
        <dbReference type="EMBL" id="MDR6270890.1"/>
    </source>
</evidence>
<dbReference type="RefSeq" id="WP_309800268.1">
    <property type="nucleotide sequence ID" value="NZ_BAAAHY010000006.1"/>
</dbReference>
<dbReference type="InterPro" id="IPR000801">
    <property type="entry name" value="Esterase-like"/>
</dbReference>
<protein>
    <submittedName>
        <fullName evidence="1">Enterochelin esterase family protein</fullName>
    </submittedName>
</protein>
<dbReference type="Proteomes" id="UP001185069">
    <property type="component" value="Unassembled WGS sequence"/>
</dbReference>
<evidence type="ECO:0000313" key="2">
    <source>
        <dbReference type="Proteomes" id="UP001185069"/>
    </source>
</evidence>
<proteinExistence type="predicted"/>
<dbReference type="InterPro" id="IPR029058">
    <property type="entry name" value="AB_hydrolase_fold"/>
</dbReference>
<accession>A0ABU1JEP7</accession>
<dbReference type="PANTHER" id="PTHR48098:SF3">
    <property type="entry name" value="IRON(III) ENTEROBACTIN ESTERASE"/>
    <property type="match status" value="1"/>
</dbReference>
<dbReference type="Gene3D" id="3.40.50.1820">
    <property type="entry name" value="alpha/beta hydrolase"/>
    <property type="match status" value="1"/>
</dbReference>
<dbReference type="InterPro" id="IPR050583">
    <property type="entry name" value="Mycobacterial_A85_antigen"/>
</dbReference>
<dbReference type="PANTHER" id="PTHR48098">
    <property type="entry name" value="ENTEROCHELIN ESTERASE-RELATED"/>
    <property type="match status" value="1"/>
</dbReference>
<comment type="caution">
    <text evidence="1">The sequence shown here is derived from an EMBL/GenBank/DDBJ whole genome shotgun (WGS) entry which is preliminary data.</text>
</comment>
<reference evidence="1 2" key="1">
    <citation type="submission" date="2023-07" db="EMBL/GenBank/DDBJ databases">
        <title>Sequencing the genomes of 1000 actinobacteria strains.</title>
        <authorList>
            <person name="Klenk H.-P."/>
        </authorList>
    </citation>
    <scope>NUCLEOTIDE SEQUENCE [LARGE SCALE GENOMIC DNA]</scope>
    <source>
        <strain evidence="1 2">DSM 14555</strain>
    </source>
</reference>
<organism evidence="1 2">
    <name type="scientific">Arthrobacter russicus</name>
    <dbReference type="NCBI Taxonomy" id="172040"/>
    <lineage>
        <taxon>Bacteria</taxon>
        <taxon>Bacillati</taxon>
        <taxon>Actinomycetota</taxon>
        <taxon>Actinomycetes</taxon>
        <taxon>Micrococcales</taxon>
        <taxon>Micrococcaceae</taxon>
        <taxon>Arthrobacter</taxon>
    </lineage>
</organism>
<gene>
    <name evidence="1" type="ORF">JOE69_003128</name>
</gene>
<dbReference type="EMBL" id="JAVDQF010000001">
    <property type="protein sequence ID" value="MDR6270890.1"/>
    <property type="molecule type" value="Genomic_DNA"/>
</dbReference>